<sequence length="112" mass="12765">MTSEQRLQKLHTIDVHYPDLGNAPDWLKQISLVTRPIRSTTQIWVVTRNQYGISANGAQTSFGGKTCGRVVKYYQYTLHTNFFSLCINLKNVLFKLSVGTKICVFAPTFCQF</sequence>
<name>A0ABN8P0P9_9CNID</name>
<proteinExistence type="predicted"/>
<dbReference type="Proteomes" id="UP001159405">
    <property type="component" value="Unassembled WGS sequence"/>
</dbReference>
<dbReference type="EMBL" id="CALNXK010000045">
    <property type="protein sequence ID" value="CAH3128628.1"/>
    <property type="molecule type" value="Genomic_DNA"/>
</dbReference>
<comment type="caution">
    <text evidence="1">The sequence shown here is derived from an EMBL/GenBank/DDBJ whole genome shotgun (WGS) entry which is preliminary data.</text>
</comment>
<reference evidence="1 2" key="1">
    <citation type="submission" date="2022-05" db="EMBL/GenBank/DDBJ databases">
        <authorList>
            <consortium name="Genoscope - CEA"/>
            <person name="William W."/>
        </authorList>
    </citation>
    <scope>NUCLEOTIDE SEQUENCE [LARGE SCALE GENOMIC DNA]</scope>
</reference>
<gene>
    <name evidence="1" type="ORF">PLOB_00033705</name>
</gene>
<keyword evidence="2" id="KW-1185">Reference proteome</keyword>
<evidence type="ECO:0000313" key="1">
    <source>
        <dbReference type="EMBL" id="CAH3128628.1"/>
    </source>
</evidence>
<evidence type="ECO:0000313" key="2">
    <source>
        <dbReference type="Proteomes" id="UP001159405"/>
    </source>
</evidence>
<organism evidence="1 2">
    <name type="scientific">Porites lobata</name>
    <dbReference type="NCBI Taxonomy" id="104759"/>
    <lineage>
        <taxon>Eukaryota</taxon>
        <taxon>Metazoa</taxon>
        <taxon>Cnidaria</taxon>
        <taxon>Anthozoa</taxon>
        <taxon>Hexacorallia</taxon>
        <taxon>Scleractinia</taxon>
        <taxon>Fungiina</taxon>
        <taxon>Poritidae</taxon>
        <taxon>Porites</taxon>
    </lineage>
</organism>
<accession>A0ABN8P0P9</accession>
<protein>
    <submittedName>
        <fullName evidence="1">Uncharacterized protein</fullName>
    </submittedName>
</protein>
<feature type="non-terminal residue" evidence="1">
    <location>
        <position position="112"/>
    </location>
</feature>